<feature type="transmembrane region" description="Helical" evidence="1">
    <location>
        <begin position="106"/>
        <end position="129"/>
    </location>
</feature>
<keyword evidence="3" id="KW-0406">Ion transport</keyword>
<dbReference type="Proteomes" id="UP000433101">
    <property type="component" value="Unassembled WGS sequence"/>
</dbReference>
<protein>
    <submittedName>
        <fullName evidence="3">Two pore domain potassium channel family protein</fullName>
    </submittedName>
</protein>
<dbReference type="SUPFAM" id="SSF81324">
    <property type="entry name" value="Voltage-gated potassium channels"/>
    <property type="match status" value="1"/>
</dbReference>
<dbReference type="Gene3D" id="1.10.287.70">
    <property type="match status" value="1"/>
</dbReference>
<sequence length="137" mass="14887">MVNIAGFIAGMILATTFIHAGFMFAGLSFVHRHTRNRPKKLRGTLIVALFVFLMFVASVLEALIWALVYAGQGAIQGLATALYFSMVTFTTLGYGDIVLEDDWRLVASFQASVGLIMFGWTTALVVNVVDEVFGGDS</sequence>
<proteinExistence type="predicted"/>
<evidence type="ECO:0000313" key="3">
    <source>
        <dbReference type="EMBL" id="MXN65843.1"/>
    </source>
</evidence>
<comment type="caution">
    <text evidence="3">The sequence shown here is derived from an EMBL/GenBank/DDBJ whole genome shotgun (WGS) entry which is preliminary data.</text>
</comment>
<gene>
    <name evidence="3" type="ORF">GR183_13090</name>
</gene>
<keyword evidence="3" id="KW-0407">Ion channel</keyword>
<dbReference type="AlphaFoldDB" id="A0A7X3LVH2"/>
<dbReference type="EMBL" id="WUMV01000006">
    <property type="protein sequence ID" value="MXN65843.1"/>
    <property type="molecule type" value="Genomic_DNA"/>
</dbReference>
<feature type="domain" description="Potassium channel" evidence="2">
    <location>
        <begin position="63"/>
        <end position="129"/>
    </location>
</feature>
<keyword evidence="3" id="KW-0813">Transport</keyword>
<evidence type="ECO:0000256" key="1">
    <source>
        <dbReference type="SAM" id="Phobius"/>
    </source>
</evidence>
<keyword evidence="1" id="KW-0812">Transmembrane</keyword>
<dbReference type="InterPro" id="IPR013099">
    <property type="entry name" value="K_chnl_dom"/>
</dbReference>
<evidence type="ECO:0000259" key="2">
    <source>
        <dbReference type="Pfam" id="PF07885"/>
    </source>
</evidence>
<dbReference type="GO" id="GO:0034220">
    <property type="term" value="P:monoatomic ion transmembrane transport"/>
    <property type="evidence" value="ECO:0007669"/>
    <property type="project" value="UniProtKB-KW"/>
</dbReference>
<name>A0A7X3LVH2_9HYPH</name>
<evidence type="ECO:0000313" key="4">
    <source>
        <dbReference type="Proteomes" id="UP000433101"/>
    </source>
</evidence>
<accession>A0A7X3LVH2</accession>
<dbReference type="RefSeq" id="WP_160776092.1">
    <property type="nucleotide sequence ID" value="NZ_WUMV01000006.1"/>
</dbReference>
<feature type="transmembrane region" description="Helical" evidence="1">
    <location>
        <begin position="6"/>
        <end position="31"/>
    </location>
</feature>
<keyword evidence="1" id="KW-1133">Transmembrane helix</keyword>
<reference evidence="3 4" key="1">
    <citation type="submission" date="2019-12" db="EMBL/GenBank/DDBJ databases">
        <authorList>
            <person name="Li M."/>
        </authorList>
    </citation>
    <scope>NUCLEOTIDE SEQUENCE [LARGE SCALE GENOMIC DNA]</scope>
    <source>
        <strain evidence="3 4">GBMRC 2046</strain>
    </source>
</reference>
<organism evidence="3 4">
    <name type="scientific">Stappia sediminis</name>
    <dbReference type="NCBI Taxonomy" id="2692190"/>
    <lineage>
        <taxon>Bacteria</taxon>
        <taxon>Pseudomonadati</taxon>
        <taxon>Pseudomonadota</taxon>
        <taxon>Alphaproteobacteria</taxon>
        <taxon>Hyphomicrobiales</taxon>
        <taxon>Stappiaceae</taxon>
        <taxon>Stappia</taxon>
    </lineage>
</organism>
<keyword evidence="4" id="KW-1185">Reference proteome</keyword>
<feature type="transmembrane region" description="Helical" evidence="1">
    <location>
        <begin position="43"/>
        <end position="68"/>
    </location>
</feature>
<dbReference type="Pfam" id="PF07885">
    <property type="entry name" value="Ion_trans_2"/>
    <property type="match status" value="1"/>
</dbReference>
<feature type="transmembrane region" description="Helical" evidence="1">
    <location>
        <begin position="74"/>
        <end position="94"/>
    </location>
</feature>
<keyword evidence="1" id="KW-0472">Membrane</keyword>